<dbReference type="PIRSF" id="PIRSF015596">
    <property type="entry name" value="5_alpha-SR2"/>
    <property type="match status" value="1"/>
</dbReference>
<dbReference type="GO" id="GO:0030154">
    <property type="term" value="P:cell differentiation"/>
    <property type="evidence" value="ECO:0007669"/>
    <property type="project" value="UniProtKB-KW"/>
</dbReference>
<dbReference type="Pfam" id="PF02544">
    <property type="entry name" value="Steroid_dh"/>
    <property type="match status" value="1"/>
</dbReference>
<keyword evidence="3 17" id="KW-0812">Transmembrane</keyword>
<keyword evidence="6" id="KW-0492">Microsome</keyword>
<accession>A0A9D1KGU7</accession>
<comment type="subcellular location">
    <subcellularLocation>
        <location evidence="1">Endoplasmic reticulum membrane</location>
        <topology evidence="1">Multi-pass membrane protein</topology>
    </subcellularLocation>
    <subcellularLocation>
        <location evidence="2">Microsome membrane</location>
    </subcellularLocation>
</comment>
<dbReference type="InterPro" id="IPR001104">
    <property type="entry name" value="3-oxo-5_a-steroid_4-DH_C"/>
</dbReference>
<evidence type="ECO:0000256" key="7">
    <source>
        <dbReference type="ARBA" id="ARBA00022857"/>
    </source>
</evidence>
<organism evidence="19 20">
    <name type="scientific">Candidatus Cryptobacteroides merdipullorum</name>
    <dbReference type="NCBI Taxonomy" id="2840771"/>
    <lineage>
        <taxon>Bacteria</taxon>
        <taxon>Pseudomonadati</taxon>
        <taxon>Bacteroidota</taxon>
        <taxon>Bacteroidia</taxon>
        <taxon>Bacteroidales</taxon>
        <taxon>Candidatus Cryptobacteroides</taxon>
    </lineage>
</organism>
<keyword evidence="5" id="KW-0256">Endoplasmic reticulum</keyword>
<gene>
    <name evidence="19" type="ORF">IAC35_00075</name>
</gene>
<reference evidence="19" key="1">
    <citation type="submission" date="2020-10" db="EMBL/GenBank/DDBJ databases">
        <authorList>
            <person name="Gilroy R."/>
        </authorList>
    </citation>
    <scope>NUCLEOTIDE SEQUENCE</scope>
    <source>
        <strain evidence="19">ChiHecec2B26-709</strain>
    </source>
</reference>
<evidence type="ECO:0000256" key="12">
    <source>
        <dbReference type="ARBA" id="ARBA00037789"/>
    </source>
</evidence>
<dbReference type="Proteomes" id="UP000886881">
    <property type="component" value="Unassembled WGS sequence"/>
</dbReference>
<comment type="caution">
    <text evidence="19">The sequence shown here is derived from an EMBL/GenBank/DDBJ whole genome shotgun (WGS) entry which is preliminary data.</text>
</comment>
<dbReference type="EMBL" id="DVLC01000003">
    <property type="protein sequence ID" value="HIT46238.1"/>
    <property type="molecule type" value="Genomic_DNA"/>
</dbReference>
<comment type="function">
    <text evidence="12">Converts testosterone into 5-alpha-dihydrotestosterone and progesterone or corticosterone into their corresponding 5-alpha-3-oxosteroids. It plays a central role in sexual differentiation and androgen physiology.</text>
</comment>
<sequence length="255" mass="29499">MIWEHFNLLLIIMSALAVVVFVCLFFVDAGYGKFYTKKWGPAISNRTGWVLMESPVFIAMLVLCLCSDRKDDPVRLLFLIIFEIHYFHRAFIFPSRIKSESKMPFSIILMGMIFNTLNAIMQGGWLFYVSPAGYYDGGWLLTPQFIAGLLVFAGGMAINIQSDNIIRNLRKPGDTRHYLPKGGMFKYVTSANYFGEFMEWVGFALLTWSWAGAVFALWTFANLCPRAARIYDKYRRDFPDEFDAKRLKRIIPFIY</sequence>
<dbReference type="PROSITE" id="PS50244">
    <property type="entry name" value="S5A_REDUCTASE"/>
    <property type="match status" value="1"/>
</dbReference>
<comment type="catalytic activity">
    <reaction evidence="16">
        <text>androst-4-ene-3,17-dione + NADPH + H(+) = 5alpha-androstan-3,17-dione + NADP(+)</text>
        <dbReference type="Rhea" id="RHEA:50816"/>
        <dbReference type="ChEBI" id="CHEBI:15378"/>
        <dbReference type="ChEBI" id="CHEBI:15994"/>
        <dbReference type="ChEBI" id="CHEBI:16422"/>
        <dbReference type="ChEBI" id="CHEBI:57783"/>
        <dbReference type="ChEBI" id="CHEBI:58349"/>
    </reaction>
    <physiologicalReaction direction="left-to-right" evidence="16">
        <dbReference type="Rhea" id="RHEA:50817"/>
    </physiologicalReaction>
</comment>
<evidence type="ECO:0000259" key="18">
    <source>
        <dbReference type="Pfam" id="PF02544"/>
    </source>
</evidence>
<dbReference type="PANTHER" id="PTHR10556">
    <property type="entry name" value="3-OXO-5-ALPHA-STEROID 4-DEHYDROGENASE"/>
    <property type="match status" value="1"/>
</dbReference>
<evidence type="ECO:0000256" key="4">
    <source>
        <dbReference type="ARBA" id="ARBA00022782"/>
    </source>
</evidence>
<evidence type="ECO:0000313" key="19">
    <source>
        <dbReference type="EMBL" id="HIT46238.1"/>
    </source>
</evidence>
<dbReference type="Gene3D" id="1.20.120.1630">
    <property type="match status" value="1"/>
</dbReference>
<dbReference type="GO" id="GO:0003865">
    <property type="term" value="F:3-oxo-5-alpha-steroid 4-dehydrogenase activity"/>
    <property type="evidence" value="ECO:0007669"/>
    <property type="project" value="InterPro"/>
</dbReference>
<evidence type="ECO:0000256" key="14">
    <source>
        <dbReference type="ARBA" id="ARBA00041664"/>
    </source>
</evidence>
<evidence type="ECO:0000256" key="5">
    <source>
        <dbReference type="ARBA" id="ARBA00022824"/>
    </source>
</evidence>
<evidence type="ECO:0000256" key="11">
    <source>
        <dbReference type="ARBA" id="ARBA00023136"/>
    </source>
</evidence>
<keyword evidence="11 17" id="KW-0472">Membrane</keyword>
<feature type="transmembrane region" description="Helical" evidence="17">
    <location>
        <begin position="74"/>
        <end position="93"/>
    </location>
</feature>
<evidence type="ECO:0000256" key="2">
    <source>
        <dbReference type="ARBA" id="ARBA00004524"/>
    </source>
</evidence>
<evidence type="ECO:0000256" key="9">
    <source>
        <dbReference type="ARBA" id="ARBA00023002"/>
    </source>
</evidence>
<keyword evidence="4" id="KW-0221">Differentiation</keyword>
<dbReference type="GO" id="GO:0006694">
    <property type="term" value="P:steroid biosynthetic process"/>
    <property type="evidence" value="ECO:0007669"/>
    <property type="project" value="TreeGrafter"/>
</dbReference>
<evidence type="ECO:0000256" key="8">
    <source>
        <dbReference type="ARBA" id="ARBA00022989"/>
    </source>
</evidence>
<feature type="transmembrane region" description="Helical" evidence="17">
    <location>
        <begin position="140"/>
        <end position="160"/>
    </location>
</feature>
<reference evidence="19" key="2">
    <citation type="journal article" date="2021" name="PeerJ">
        <title>Extensive microbial diversity within the chicken gut microbiome revealed by metagenomics and culture.</title>
        <authorList>
            <person name="Gilroy R."/>
            <person name="Ravi A."/>
            <person name="Getino M."/>
            <person name="Pursley I."/>
            <person name="Horton D.L."/>
            <person name="Alikhan N.F."/>
            <person name="Baker D."/>
            <person name="Gharbi K."/>
            <person name="Hall N."/>
            <person name="Watson M."/>
            <person name="Adriaenssens E.M."/>
            <person name="Foster-Nyarko E."/>
            <person name="Jarju S."/>
            <person name="Secka A."/>
            <person name="Antonio M."/>
            <person name="Oren A."/>
            <person name="Chaudhuri R.R."/>
            <person name="La Ragione R."/>
            <person name="Hildebrand F."/>
            <person name="Pallen M.J."/>
        </authorList>
    </citation>
    <scope>NUCLEOTIDE SEQUENCE</scope>
    <source>
        <strain evidence="19">ChiHecec2B26-709</strain>
    </source>
</reference>
<dbReference type="FunFam" id="1.20.120.1630:FF:000014">
    <property type="entry name" value="Steroid 5-alpha reductase, putative"/>
    <property type="match status" value="1"/>
</dbReference>
<feature type="domain" description="3-oxo-5-alpha-steroid 4-dehydrogenase C-terminal" evidence="18">
    <location>
        <begin position="102"/>
        <end position="255"/>
    </location>
</feature>
<dbReference type="PANTHER" id="PTHR10556:SF57">
    <property type="entry name" value="3-OXO-5-ALPHA-STEROID 4-DEHYDROGENASE 1"/>
    <property type="match status" value="1"/>
</dbReference>
<feature type="transmembrane region" description="Helical" evidence="17">
    <location>
        <begin position="200"/>
        <end position="221"/>
    </location>
</feature>
<evidence type="ECO:0000256" key="15">
    <source>
        <dbReference type="ARBA" id="ARBA00042579"/>
    </source>
</evidence>
<evidence type="ECO:0000256" key="13">
    <source>
        <dbReference type="ARBA" id="ARBA00039428"/>
    </source>
</evidence>
<feature type="transmembrane region" description="Helical" evidence="17">
    <location>
        <begin position="105"/>
        <end position="128"/>
    </location>
</feature>
<evidence type="ECO:0000256" key="6">
    <source>
        <dbReference type="ARBA" id="ARBA00022848"/>
    </source>
</evidence>
<dbReference type="InterPro" id="IPR016636">
    <property type="entry name" value="3-oxo-5-alpha-steroid_4-DH"/>
</dbReference>
<protein>
    <recommendedName>
        <fullName evidence="13">3-oxo-5-alpha-steroid 4-dehydrogenase 1</fullName>
    </recommendedName>
    <alternativeName>
        <fullName evidence="14">SR type 1</fullName>
    </alternativeName>
    <alternativeName>
        <fullName evidence="15">Steroid 5-alpha-reductase 1</fullName>
    </alternativeName>
</protein>
<proteinExistence type="predicted"/>
<keyword evidence="9" id="KW-0560">Oxidoreductase</keyword>
<evidence type="ECO:0000256" key="3">
    <source>
        <dbReference type="ARBA" id="ARBA00022692"/>
    </source>
</evidence>
<name>A0A9D1KGU7_9BACT</name>
<evidence type="ECO:0000313" key="20">
    <source>
        <dbReference type="Proteomes" id="UP000886881"/>
    </source>
</evidence>
<keyword evidence="10" id="KW-0443">Lipid metabolism</keyword>
<dbReference type="GO" id="GO:0016020">
    <property type="term" value="C:membrane"/>
    <property type="evidence" value="ECO:0007669"/>
    <property type="project" value="InterPro"/>
</dbReference>
<dbReference type="InterPro" id="IPR039357">
    <property type="entry name" value="SRD5A/TECR"/>
</dbReference>
<keyword evidence="7" id="KW-0521">NADP</keyword>
<evidence type="ECO:0000256" key="17">
    <source>
        <dbReference type="SAM" id="Phobius"/>
    </source>
</evidence>
<feature type="transmembrane region" description="Helical" evidence="17">
    <location>
        <begin position="6"/>
        <end position="27"/>
    </location>
</feature>
<keyword evidence="8 17" id="KW-1133">Transmembrane helix</keyword>
<evidence type="ECO:0000256" key="1">
    <source>
        <dbReference type="ARBA" id="ARBA00004477"/>
    </source>
</evidence>
<evidence type="ECO:0000256" key="16">
    <source>
        <dbReference type="ARBA" id="ARBA00049166"/>
    </source>
</evidence>
<evidence type="ECO:0000256" key="10">
    <source>
        <dbReference type="ARBA" id="ARBA00023098"/>
    </source>
</evidence>
<feature type="transmembrane region" description="Helical" evidence="17">
    <location>
        <begin position="48"/>
        <end position="68"/>
    </location>
</feature>
<dbReference type="AlphaFoldDB" id="A0A9D1KGU7"/>